<name>A0ACC2P414_9HYME</name>
<protein>
    <submittedName>
        <fullName evidence="1">Uncharacterized protein</fullName>
    </submittedName>
</protein>
<accession>A0ACC2P414</accession>
<sequence length="825" mass="94993">MEQNQGEKPQRAPDLRQMSGSAGESQSEVTSTPATHSSCKNVKPDYALKMDHILRDLNSLERQVKLCKAKSRKELEYLYIEEMLTVQLVELDKIDLAGNESAKRRRRRLVVKTNTIIALLESKVPEIEQPPQQSNQQPQPEKENRQPQSQSDQDQEERRQHLIQQQVEKIQEYMERLDSDNVEEEVAGEAVGDASTTPSTEPSTSATSPSDSGLRKPRKTREALWHDDFPFKFDKTSGNGTSHLNCVKAGKKSLKCPVRLKIDAAGNRVVTGIHNHTPPKGGEKKVKFYAALRKAVQTERTDFISIYHRVAAEAEYADTAIEFPPRVVERSMHRWRAAVRKKGSGKVRNVDDYVKFFETPEGQALLEYDPPNNRKLSYKVIIEKVETKKGKKIFKHLALYDEQTLEDHEDCTILQDDATFLSRPKVHGVTQLFTIMARNYDKCFPCIWILMSSKTAHAYEACLTAVRDEIWPNLKPEEVIADFEEAMEIAWKKVYPGVKLTGCYFHFTQAILRNAIKKGAATHRNLQDHPEKHLMIRMVMALALLPQDTIEPTYEAIKKIARKKFGTFFNEFFKYFDEYWIKRRGVARFCVYGSLDKTNNEQESMHKVLNYLFRHRQPHPWMFIDVFIDILRVNNFNLRVERETLGTTKRRRKALTIFNEADLLRCWKLLQDKPKTFTPLMMVTKVAYSLKDKYIQLGKIYSITHFEDDNDQNDVENSSSGTLDAICVGEVAGTNNYNIRIDIRDIEGLFDSDGEDSFERDLRVEKENVDIPWRIPNYELLAGSEDNNEITSQVNCDKEPAVEQINETSSVDCEKCMDECPKAGE</sequence>
<organism evidence="1 2">
    <name type="scientific">Eretmocerus hayati</name>
    <dbReference type="NCBI Taxonomy" id="131215"/>
    <lineage>
        <taxon>Eukaryota</taxon>
        <taxon>Metazoa</taxon>
        <taxon>Ecdysozoa</taxon>
        <taxon>Arthropoda</taxon>
        <taxon>Hexapoda</taxon>
        <taxon>Insecta</taxon>
        <taxon>Pterygota</taxon>
        <taxon>Neoptera</taxon>
        <taxon>Endopterygota</taxon>
        <taxon>Hymenoptera</taxon>
        <taxon>Apocrita</taxon>
        <taxon>Proctotrupomorpha</taxon>
        <taxon>Chalcidoidea</taxon>
        <taxon>Aphelinidae</taxon>
        <taxon>Aphelininae</taxon>
        <taxon>Eretmocerus</taxon>
    </lineage>
</organism>
<keyword evidence="2" id="KW-1185">Reference proteome</keyword>
<gene>
    <name evidence="1" type="ORF">QAD02_013625</name>
</gene>
<evidence type="ECO:0000313" key="2">
    <source>
        <dbReference type="Proteomes" id="UP001239111"/>
    </source>
</evidence>
<evidence type="ECO:0000313" key="1">
    <source>
        <dbReference type="EMBL" id="KAJ8677838.1"/>
    </source>
</evidence>
<comment type="caution">
    <text evidence="1">The sequence shown here is derived from an EMBL/GenBank/DDBJ whole genome shotgun (WGS) entry which is preliminary data.</text>
</comment>
<proteinExistence type="predicted"/>
<dbReference type="Proteomes" id="UP001239111">
    <property type="component" value="Chromosome 2"/>
</dbReference>
<dbReference type="EMBL" id="CM056742">
    <property type="protein sequence ID" value="KAJ8677838.1"/>
    <property type="molecule type" value="Genomic_DNA"/>
</dbReference>
<reference evidence="1" key="1">
    <citation type="submission" date="2023-04" db="EMBL/GenBank/DDBJ databases">
        <title>A chromosome-level genome assembly of the parasitoid wasp Eretmocerus hayati.</title>
        <authorList>
            <person name="Zhong Y."/>
            <person name="Liu S."/>
            <person name="Liu Y."/>
        </authorList>
    </citation>
    <scope>NUCLEOTIDE SEQUENCE</scope>
    <source>
        <strain evidence="1">ZJU_SS_LIU_2023</strain>
    </source>
</reference>